<dbReference type="Pfam" id="PF03323">
    <property type="entry name" value="GerA"/>
    <property type="match status" value="1"/>
</dbReference>
<protein>
    <submittedName>
        <fullName evidence="4">Spore germination protein</fullName>
    </submittedName>
</protein>
<evidence type="ECO:0000313" key="5">
    <source>
        <dbReference type="Proteomes" id="UP000530514"/>
    </source>
</evidence>
<keyword evidence="5" id="KW-1185">Reference proteome</keyword>
<feature type="transmembrane region" description="Helical" evidence="3">
    <location>
        <begin position="40"/>
        <end position="59"/>
    </location>
</feature>
<evidence type="ECO:0000256" key="1">
    <source>
        <dbReference type="ARBA" id="ARBA00005278"/>
    </source>
</evidence>
<sequence>MELTIELIREAGIRLPSPVGQTIGIVGGLVIGDAVVHAGYVSYTMVLVVAVTAISSFLVPSNDMSTSIRVLRFPIMFIASVFGALGILFAVMFLLIHLAKLDSFGTPYMAPVMPFRLRDMKDTFVRLPIWKFNERPQEAHPQILRQEWNSREWENNEEQH</sequence>
<reference evidence="4 5" key="1">
    <citation type="submission" date="2020-07" db="EMBL/GenBank/DDBJ databases">
        <authorList>
            <person name="Feng H."/>
        </authorList>
    </citation>
    <scope>NUCLEOTIDE SEQUENCE [LARGE SCALE GENOMIC DNA]</scope>
    <source>
        <strain evidence="5">s-11</strain>
    </source>
</reference>
<comment type="similarity">
    <text evidence="1">Belongs to the GerABKA family.</text>
</comment>
<name>A0A7W1XD49_9BACL</name>
<organism evidence="4 5">
    <name type="scientific">Thermoactinomyces daqus</name>
    <dbReference type="NCBI Taxonomy" id="1329516"/>
    <lineage>
        <taxon>Bacteria</taxon>
        <taxon>Bacillati</taxon>
        <taxon>Bacillota</taxon>
        <taxon>Bacilli</taxon>
        <taxon>Bacillales</taxon>
        <taxon>Thermoactinomycetaceae</taxon>
        <taxon>Thermoactinomyces</taxon>
    </lineage>
</organism>
<keyword evidence="2 3" id="KW-0472">Membrane</keyword>
<dbReference type="GO" id="GO:0009847">
    <property type="term" value="P:spore germination"/>
    <property type="evidence" value="ECO:0007669"/>
    <property type="project" value="InterPro"/>
</dbReference>
<proteinExistence type="inferred from homology"/>
<dbReference type="OrthoDB" id="1726708at2"/>
<dbReference type="InterPro" id="IPR004995">
    <property type="entry name" value="Spore_Ger"/>
</dbReference>
<gene>
    <name evidence="4" type="ORF">H1164_16035</name>
</gene>
<keyword evidence="3" id="KW-0812">Transmembrane</keyword>
<dbReference type="InterPro" id="IPR050768">
    <property type="entry name" value="UPF0353/GerABKA_families"/>
</dbReference>
<dbReference type="PANTHER" id="PTHR22550:SF5">
    <property type="entry name" value="LEUCINE ZIPPER PROTEIN 4"/>
    <property type="match status" value="1"/>
</dbReference>
<comment type="caution">
    <text evidence="4">The sequence shown here is derived from an EMBL/GenBank/DDBJ whole genome shotgun (WGS) entry which is preliminary data.</text>
</comment>
<dbReference type="GO" id="GO:0016020">
    <property type="term" value="C:membrane"/>
    <property type="evidence" value="ECO:0007669"/>
    <property type="project" value="InterPro"/>
</dbReference>
<feature type="transmembrane region" description="Helical" evidence="3">
    <location>
        <begin position="71"/>
        <end position="99"/>
    </location>
</feature>
<evidence type="ECO:0000256" key="3">
    <source>
        <dbReference type="SAM" id="Phobius"/>
    </source>
</evidence>
<dbReference type="Proteomes" id="UP000530514">
    <property type="component" value="Unassembled WGS sequence"/>
</dbReference>
<dbReference type="AlphaFoldDB" id="A0A7W1XD49"/>
<dbReference type="PANTHER" id="PTHR22550">
    <property type="entry name" value="SPORE GERMINATION PROTEIN"/>
    <property type="match status" value="1"/>
</dbReference>
<evidence type="ECO:0000256" key="2">
    <source>
        <dbReference type="ARBA" id="ARBA00023136"/>
    </source>
</evidence>
<accession>A0A7W1XD49</accession>
<evidence type="ECO:0000313" key="4">
    <source>
        <dbReference type="EMBL" id="MBA4544357.1"/>
    </source>
</evidence>
<dbReference type="EMBL" id="JACEIP010000036">
    <property type="protein sequence ID" value="MBA4544357.1"/>
    <property type="molecule type" value="Genomic_DNA"/>
</dbReference>
<keyword evidence="3" id="KW-1133">Transmembrane helix</keyword>